<keyword evidence="2" id="KW-1185">Reference proteome</keyword>
<organism evidence="1 2">
    <name type="scientific">Naganishia friedmannii</name>
    <dbReference type="NCBI Taxonomy" id="89922"/>
    <lineage>
        <taxon>Eukaryota</taxon>
        <taxon>Fungi</taxon>
        <taxon>Dikarya</taxon>
        <taxon>Basidiomycota</taxon>
        <taxon>Agaricomycotina</taxon>
        <taxon>Tremellomycetes</taxon>
        <taxon>Filobasidiales</taxon>
        <taxon>Filobasidiaceae</taxon>
        <taxon>Naganishia</taxon>
    </lineage>
</organism>
<reference evidence="1" key="1">
    <citation type="submission" date="2023-04" db="EMBL/GenBank/DDBJ databases">
        <title>Draft Genome sequencing of Naganishia species isolated from polar environments using Oxford Nanopore Technology.</title>
        <authorList>
            <person name="Leo P."/>
            <person name="Venkateswaran K."/>
        </authorList>
    </citation>
    <scope>NUCLEOTIDE SEQUENCE</scope>
    <source>
        <strain evidence="1">MNA-CCFEE 5423</strain>
    </source>
</reference>
<name>A0ACC2W2C8_9TREE</name>
<dbReference type="Proteomes" id="UP001227268">
    <property type="component" value="Unassembled WGS sequence"/>
</dbReference>
<comment type="caution">
    <text evidence="1">The sequence shown here is derived from an EMBL/GenBank/DDBJ whole genome shotgun (WGS) entry which is preliminary data.</text>
</comment>
<evidence type="ECO:0000313" key="1">
    <source>
        <dbReference type="EMBL" id="KAJ9105470.1"/>
    </source>
</evidence>
<protein>
    <submittedName>
        <fullName evidence="1">Uncharacterized protein</fullName>
    </submittedName>
</protein>
<sequence>MARNPKTTKAPLKKKTAPPITDGPALKKKSVPPTSKDTKKGKEVNIDQAPSSAAAAAHITTPIATHHATPELATITDADHQAALQVMVEENRRLKERPSERKRNNPYDVAPLRKILGLHVEPEDPDYVKELKNETYNFLRETARDVIGDQELARTLDRGAHWDRLKEDKQKDLRREVSIFTLPNLAAAQIHPCQQFVRAVQNGGAFSLTFFTPPANGGLHKFAFDWPANELLKTVLRDQRVQMTNATSKLLYGNALFNEIHQQYNGSCGFPSEPVVRQAKTPKQKKLGRPRKDPLVQASLNISSESKQRLKVLEQSTRNSYRAMSSTPEFMFEPTGKVKMPAPRPATKAKKEKRIQDPSTDSHVPQTSTEDNLPATSRGFNDAHVAMPLDISINDFEKAYGGFETDAVDEQMMEVQGAEDGVEGEDLPLPDHDDDDNQAYDTDANHRDGSDSEMTESDSNESSSESDG</sequence>
<accession>A0ACC2W2C8</accession>
<proteinExistence type="predicted"/>
<dbReference type="EMBL" id="JASBWT010000004">
    <property type="protein sequence ID" value="KAJ9105470.1"/>
    <property type="molecule type" value="Genomic_DNA"/>
</dbReference>
<evidence type="ECO:0000313" key="2">
    <source>
        <dbReference type="Proteomes" id="UP001227268"/>
    </source>
</evidence>
<gene>
    <name evidence="1" type="ORF">QFC21_001841</name>
</gene>